<dbReference type="EMBL" id="RPFW01000005">
    <property type="protein sequence ID" value="TVZ02486.1"/>
    <property type="molecule type" value="Genomic_DNA"/>
</dbReference>
<dbReference type="Proteomes" id="UP000460272">
    <property type="component" value="Unassembled WGS sequence"/>
</dbReference>
<dbReference type="SUPFAM" id="SSF50129">
    <property type="entry name" value="GroES-like"/>
    <property type="match status" value="1"/>
</dbReference>
<dbReference type="Pfam" id="PF00107">
    <property type="entry name" value="ADH_zinc_N"/>
    <property type="match status" value="1"/>
</dbReference>
<dbReference type="InterPro" id="IPR013154">
    <property type="entry name" value="ADH-like_N"/>
</dbReference>
<protein>
    <submittedName>
        <fullName evidence="2">NADPH:quinone oxidoreductase family protein</fullName>
    </submittedName>
</protein>
<reference evidence="2 3" key="1">
    <citation type="submission" date="2018-11" db="EMBL/GenBank/DDBJ databases">
        <title>Trebonia kvetii gen.nov., sp.nov., a novel acidophilic actinobacterium, and proposal of the new actinobacterial family Treboniaceae fam. nov.</title>
        <authorList>
            <person name="Rapoport D."/>
            <person name="Sagova-Mareckova M."/>
            <person name="Sedlacek I."/>
            <person name="Provaznik J."/>
            <person name="Kralova S."/>
            <person name="Pavlinic D."/>
            <person name="Benes V."/>
            <person name="Kopecky J."/>
        </authorList>
    </citation>
    <scope>NUCLEOTIDE SEQUENCE [LARGE SCALE GENOMIC DNA]</scope>
    <source>
        <strain evidence="2 3">15Tr583</strain>
    </source>
</reference>
<proteinExistence type="predicted"/>
<sequence>MRAARCEEYGGPENVVIRDIPSPEVTPGHVLVDVAAAAVNYPDLLFIANKYQVPAPLPFTPGSEFAGRVAAVGEGVTGVSAGDLVYGSVFTGAMADQVLVPARAVAPVPPGLSLTEASAFRVTYLTAYHSLVTAGELRPGQWVVVLGAAGGVGSATVDVAVRLGARVIAAASSAERLKVCAELGAEAGVDYVTEDLKQRIKEITGEGADLVVDPVGDRWAEPALRAIRWGGRFVTVGYAGGDIPRIPLNIVLLKNITVRGLELRTWTERMPEETARARQALTDLVAGGMRPAVSEVHDLADIGTALRRVADRLPTGKVVIRVNPDLA</sequence>
<keyword evidence="3" id="KW-1185">Reference proteome</keyword>
<comment type="caution">
    <text evidence="2">The sequence shown here is derived from an EMBL/GenBank/DDBJ whole genome shotgun (WGS) entry which is preliminary data.</text>
</comment>
<dbReference type="Pfam" id="PF08240">
    <property type="entry name" value="ADH_N"/>
    <property type="match status" value="1"/>
</dbReference>
<evidence type="ECO:0000313" key="3">
    <source>
        <dbReference type="Proteomes" id="UP000460272"/>
    </source>
</evidence>
<dbReference type="SUPFAM" id="SSF51735">
    <property type="entry name" value="NAD(P)-binding Rossmann-fold domains"/>
    <property type="match status" value="1"/>
</dbReference>
<dbReference type="InterPro" id="IPR051397">
    <property type="entry name" value="Zn-ADH-like_protein"/>
</dbReference>
<dbReference type="OrthoDB" id="4190732at2"/>
<feature type="domain" description="Enoyl reductase (ER)" evidence="1">
    <location>
        <begin position="10"/>
        <end position="320"/>
    </location>
</feature>
<dbReference type="InterPro" id="IPR036291">
    <property type="entry name" value="NAD(P)-bd_dom_sf"/>
</dbReference>
<gene>
    <name evidence="2" type="ORF">EAS64_27225</name>
</gene>
<dbReference type="CDD" id="cd08241">
    <property type="entry name" value="QOR1"/>
    <property type="match status" value="1"/>
</dbReference>
<dbReference type="GO" id="GO:0016491">
    <property type="term" value="F:oxidoreductase activity"/>
    <property type="evidence" value="ECO:0007669"/>
    <property type="project" value="InterPro"/>
</dbReference>
<dbReference type="RefSeq" id="WP_145857541.1">
    <property type="nucleotide sequence ID" value="NZ_RPFW01000005.1"/>
</dbReference>
<evidence type="ECO:0000313" key="2">
    <source>
        <dbReference type="EMBL" id="TVZ02486.1"/>
    </source>
</evidence>
<evidence type="ECO:0000259" key="1">
    <source>
        <dbReference type="SMART" id="SM00829"/>
    </source>
</evidence>
<dbReference type="SMART" id="SM00829">
    <property type="entry name" value="PKS_ER"/>
    <property type="match status" value="1"/>
</dbReference>
<dbReference type="InterPro" id="IPR020843">
    <property type="entry name" value="ER"/>
</dbReference>
<dbReference type="InterPro" id="IPR011032">
    <property type="entry name" value="GroES-like_sf"/>
</dbReference>
<dbReference type="Gene3D" id="3.40.50.720">
    <property type="entry name" value="NAD(P)-binding Rossmann-like Domain"/>
    <property type="match status" value="1"/>
</dbReference>
<dbReference type="PANTHER" id="PTHR43677:SF4">
    <property type="entry name" value="QUINONE OXIDOREDUCTASE-LIKE PROTEIN 2"/>
    <property type="match status" value="1"/>
</dbReference>
<name>A0A6P2BW72_9ACTN</name>
<dbReference type="Gene3D" id="3.90.180.10">
    <property type="entry name" value="Medium-chain alcohol dehydrogenases, catalytic domain"/>
    <property type="match status" value="1"/>
</dbReference>
<organism evidence="2 3">
    <name type="scientific">Trebonia kvetii</name>
    <dbReference type="NCBI Taxonomy" id="2480626"/>
    <lineage>
        <taxon>Bacteria</taxon>
        <taxon>Bacillati</taxon>
        <taxon>Actinomycetota</taxon>
        <taxon>Actinomycetes</taxon>
        <taxon>Streptosporangiales</taxon>
        <taxon>Treboniaceae</taxon>
        <taxon>Trebonia</taxon>
    </lineage>
</organism>
<dbReference type="AlphaFoldDB" id="A0A6P2BW72"/>
<dbReference type="InterPro" id="IPR013149">
    <property type="entry name" value="ADH-like_C"/>
</dbReference>
<accession>A0A6P2BW72</accession>
<dbReference type="PANTHER" id="PTHR43677">
    <property type="entry name" value="SHORT-CHAIN DEHYDROGENASE/REDUCTASE"/>
    <property type="match status" value="1"/>
</dbReference>